<sequence>MKNKNTNTPYSVVSMFSGCGGMDLGFHKAKYNILWANDLNPDACLTYQENIGNIFEGNIYEQEIPSVDDLDVLLAGFPCQPFSNAGNRRGINEDRGQLYKVTLDYIKKLRPKIVMMENVRGILSIKTEEGYLLPEICQHLKSLGYTVHFKLVNSSDYGVPQNRLRVIIIGIRNNIGLGKFRFPEVITGLDLSIENNVINVNEDTPNQDQLLRLNPQAITLGSYVPEGGSWKDIPYELLPDRLKRIRDDMARYRWPKFYRRFHRNEIAGTVTAAFKPENAGVWHPIEDRVFSAREIARIQSFPDDFVFHGRSIKAIYEMIGNAVPPKLAQTFAETFKNVLSGVDCASEVEPRLFSEIRFGKTPVKVSDAEVIFDHVETEEYEQIEFIV</sequence>
<keyword evidence="9" id="KW-1185">Reference proteome</keyword>
<comment type="catalytic activity">
    <reaction evidence="7">
        <text>a 2'-deoxycytidine in DNA + S-adenosyl-L-methionine = a 5-methyl-2'-deoxycytidine in DNA + S-adenosyl-L-homocysteine + H(+)</text>
        <dbReference type="Rhea" id="RHEA:13681"/>
        <dbReference type="Rhea" id="RHEA-COMP:11369"/>
        <dbReference type="Rhea" id="RHEA-COMP:11370"/>
        <dbReference type="ChEBI" id="CHEBI:15378"/>
        <dbReference type="ChEBI" id="CHEBI:57856"/>
        <dbReference type="ChEBI" id="CHEBI:59789"/>
        <dbReference type="ChEBI" id="CHEBI:85452"/>
        <dbReference type="ChEBI" id="CHEBI:85454"/>
        <dbReference type="EC" id="2.1.1.37"/>
    </reaction>
</comment>
<name>A0ABX3H0T5_PAEBO</name>
<evidence type="ECO:0000256" key="3">
    <source>
        <dbReference type="ARBA" id="ARBA00022691"/>
    </source>
</evidence>
<dbReference type="Proteomes" id="UP000187412">
    <property type="component" value="Unassembled WGS sequence"/>
</dbReference>
<evidence type="ECO:0000256" key="6">
    <source>
        <dbReference type="RuleBase" id="RU000416"/>
    </source>
</evidence>
<dbReference type="EC" id="2.1.1.37" evidence="7"/>
<proteinExistence type="inferred from homology"/>
<dbReference type="RefSeq" id="WP_076113233.1">
    <property type="nucleotide sequence ID" value="NZ_MPTB01000038.1"/>
</dbReference>
<accession>A0ABX3H0T5</accession>
<dbReference type="PANTHER" id="PTHR10629">
    <property type="entry name" value="CYTOSINE-SPECIFIC METHYLTRANSFERASE"/>
    <property type="match status" value="1"/>
</dbReference>
<comment type="caution">
    <text evidence="8">The sequence shown here is derived from an EMBL/GenBank/DDBJ whole genome shotgun (WGS) entry which is preliminary data.</text>
</comment>
<evidence type="ECO:0000256" key="5">
    <source>
        <dbReference type="PROSITE-ProRule" id="PRU01016"/>
    </source>
</evidence>
<reference evidence="8 9" key="1">
    <citation type="submission" date="2016-10" db="EMBL/GenBank/DDBJ databases">
        <title>Paenibacillus species isolates.</title>
        <authorList>
            <person name="Beno S.M."/>
        </authorList>
    </citation>
    <scope>NUCLEOTIDE SEQUENCE [LARGE SCALE GENOMIC DNA]</scope>
    <source>
        <strain evidence="8 9">FSL H7-0744</strain>
    </source>
</reference>
<keyword evidence="4" id="KW-0680">Restriction system</keyword>
<evidence type="ECO:0000313" key="9">
    <source>
        <dbReference type="Proteomes" id="UP000187412"/>
    </source>
</evidence>
<keyword evidence="1 5" id="KW-0489">Methyltransferase</keyword>
<gene>
    <name evidence="8" type="ORF">BSK56_24915</name>
</gene>
<dbReference type="PROSITE" id="PS51679">
    <property type="entry name" value="SAM_MT_C5"/>
    <property type="match status" value="1"/>
</dbReference>
<dbReference type="CDD" id="cd00315">
    <property type="entry name" value="Cyt_C5_DNA_methylase"/>
    <property type="match status" value="1"/>
</dbReference>
<dbReference type="Pfam" id="PF00145">
    <property type="entry name" value="DNA_methylase"/>
    <property type="match status" value="1"/>
</dbReference>
<dbReference type="PANTHER" id="PTHR10629:SF52">
    <property type="entry name" value="DNA (CYTOSINE-5)-METHYLTRANSFERASE 1"/>
    <property type="match status" value="1"/>
</dbReference>
<dbReference type="Gene3D" id="3.40.50.150">
    <property type="entry name" value="Vaccinia Virus protein VP39"/>
    <property type="match status" value="1"/>
</dbReference>
<dbReference type="InterPro" id="IPR029063">
    <property type="entry name" value="SAM-dependent_MTases_sf"/>
</dbReference>
<evidence type="ECO:0000256" key="1">
    <source>
        <dbReference type="ARBA" id="ARBA00022603"/>
    </source>
</evidence>
<dbReference type="InterPro" id="IPR001525">
    <property type="entry name" value="C5_MeTfrase"/>
</dbReference>
<evidence type="ECO:0000256" key="7">
    <source>
        <dbReference type="RuleBase" id="RU000417"/>
    </source>
</evidence>
<dbReference type="PROSITE" id="PS51257">
    <property type="entry name" value="PROKAR_LIPOPROTEIN"/>
    <property type="match status" value="1"/>
</dbReference>
<dbReference type="NCBIfam" id="TIGR00675">
    <property type="entry name" value="dcm"/>
    <property type="match status" value="1"/>
</dbReference>
<evidence type="ECO:0000256" key="4">
    <source>
        <dbReference type="ARBA" id="ARBA00022747"/>
    </source>
</evidence>
<keyword evidence="2 5" id="KW-0808">Transferase</keyword>
<evidence type="ECO:0000256" key="2">
    <source>
        <dbReference type="ARBA" id="ARBA00022679"/>
    </source>
</evidence>
<comment type="similarity">
    <text evidence="5 6">Belongs to the class I-like SAM-binding methyltransferase superfamily. C5-methyltransferase family.</text>
</comment>
<dbReference type="Gene3D" id="3.90.120.10">
    <property type="entry name" value="DNA Methylase, subunit A, domain 2"/>
    <property type="match status" value="1"/>
</dbReference>
<feature type="active site" evidence="5">
    <location>
        <position position="79"/>
    </location>
</feature>
<evidence type="ECO:0000313" key="8">
    <source>
        <dbReference type="EMBL" id="OMD42788.1"/>
    </source>
</evidence>
<dbReference type="SUPFAM" id="SSF53335">
    <property type="entry name" value="S-adenosyl-L-methionine-dependent methyltransferases"/>
    <property type="match status" value="1"/>
</dbReference>
<dbReference type="InterPro" id="IPR050390">
    <property type="entry name" value="C5-Methyltransferase"/>
</dbReference>
<keyword evidence="3 5" id="KW-0949">S-adenosyl-L-methionine</keyword>
<dbReference type="InterPro" id="IPR018117">
    <property type="entry name" value="C5_DNA_meth_AS"/>
</dbReference>
<organism evidence="8 9">
    <name type="scientific">Paenibacillus borealis</name>
    <dbReference type="NCBI Taxonomy" id="160799"/>
    <lineage>
        <taxon>Bacteria</taxon>
        <taxon>Bacillati</taxon>
        <taxon>Bacillota</taxon>
        <taxon>Bacilli</taxon>
        <taxon>Bacillales</taxon>
        <taxon>Paenibacillaceae</taxon>
        <taxon>Paenibacillus</taxon>
    </lineage>
</organism>
<dbReference type="PRINTS" id="PR00105">
    <property type="entry name" value="C5METTRFRASE"/>
</dbReference>
<dbReference type="PROSITE" id="PS00094">
    <property type="entry name" value="C5_MTASE_1"/>
    <property type="match status" value="1"/>
</dbReference>
<dbReference type="EMBL" id="MPTB01000038">
    <property type="protein sequence ID" value="OMD42788.1"/>
    <property type="molecule type" value="Genomic_DNA"/>
</dbReference>
<protein>
    <recommendedName>
        <fullName evidence="7">Cytosine-specific methyltransferase</fullName>
        <ecNumber evidence="7">2.1.1.37</ecNumber>
    </recommendedName>
</protein>